<protein>
    <submittedName>
        <fullName evidence="1">Uncharacterized protein</fullName>
    </submittedName>
</protein>
<keyword evidence="2" id="KW-1185">Reference proteome</keyword>
<comment type="caution">
    <text evidence="1">The sequence shown here is derived from an EMBL/GenBank/DDBJ whole genome shotgun (WGS) entry which is preliminary data.</text>
</comment>
<organism evidence="1 2">
    <name type="scientific">Pangasianodon hypophthalmus</name>
    <name type="common">Striped catfish</name>
    <name type="synonym">Helicophagus hypophthalmus</name>
    <dbReference type="NCBI Taxonomy" id="310915"/>
    <lineage>
        <taxon>Eukaryota</taxon>
        <taxon>Metazoa</taxon>
        <taxon>Chordata</taxon>
        <taxon>Craniata</taxon>
        <taxon>Vertebrata</taxon>
        <taxon>Euteleostomi</taxon>
        <taxon>Actinopterygii</taxon>
        <taxon>Neopterygii</taxon>
        <taxon>Teleostei</taxon>
        <taxon>Ostariophysi</taxon>
        <taxon>Siluriformes</taxon>
        <taxon>Pangasiidae</taxon>
        <taxon>Pangasianodon</taxon>
    </lineage>
</organism>
<dbReference type="Proteomes" id="UP000327468">
    <property type="component" value="Chromosome 25"/>
</dbReference>
<evidence type="ECO:0000313" key="1">
    <source>
        <dbReference type="EMBL" id="KAB5526039.1"/>
    </source>
</evidence>
<gene>
    <name evidence="1" type="ORF">PHYPO_G00147130</name>
</gene>
<dbReference type="EMBL" id="VFJC01000026">
    <property type="protein sequence ID" value="KAB5526039.1"/>
    <property type="molecule type" value="Genomic_DNA"/>
</dbReference>
<name>A0A5N5K3I8_PANHP</name>
<evidence type="ECO:0000313" key="2">
    <source>
        <dbReference type="Proteomes" id="UP000327468"/>
    </source>
</evidence>
<reference evidence="1 2" key="1">
    <citation type="submission" date="2019-06" db="EMBL/GenBank/DDBJ databases">
        <title>A chromosome-scale genome assembly of the striped catfish, Pangasianodon hypophthalmus.</title>
        <authorList>
            <person name="Wen M."/>
            <person name="Zahm M."/>
            <person name="Roques C."/>
            <person name="Cabau C."/>
            <person name="Klopp C."/>
            <person name="Donnadieu C."/>
            <person name="Jouanno E."/>
            <person name="Avarre J.-C."/>
            <person name="Campet M."/>
            <person name="Ha T.T.T."/>
            <person name="Dugue R."/>
            <person name="Lampietro C."/>
            <person name="Louis A."/>
            <person name="Herpin A."/>
            <person name="Echchiki A."/>
            <person name="Berthelot C."/>
            <person name="Parey E."/>
            <person name="Roest-Crollius H."/>
            <person name="Braasch I."/>
            <person name="Postlethwait J."/>
            <person name="Bobe J."/>
            <person name="Montfort J."/>
            <person name="Bouchez O."/>
            <person name="Begum T."/>
            <person name="Schartl M."/>
            <person name="Guiguen Y."/>
        </authorList>
    </citation>
    <scope>NUCLEOTIDE SEQUENCE [LARGE SCALE GENOMIC DNA]</scope>
    <source>
        <strain evidence="1 2">Indonesia</strain>
        <tissue evidence="1">Blood</tissue>
    </source>
</reference>
<accession>A0A5N5K3I8</accession>
<dbReference type="AlphaFoldDB" id="A0A5N5K3I8"/>
<proteinExistence type="predicted"/>
<sequence>MFRCSSSRHQRVCVRWASVCKNRRRTLQAKRQVSSGRSNTCRLSSSDRQEQLNGALQQKREVENELEVVWEAAARENQHLQDIVMGKVDVLLSPHDSRLSLAWKPQENLNQACHPNSTMSPTFIMIPKQSSATFKPDSLQHHYLSSDESLMML</sequence>